<dbReference type="InterPro" id="IPR013786">
    <property type="entry name" value="AcylCoA_DH/ox_N"/>
</dbReference>
<dbReference type="SUPFAM" id="SSF56645">
    <property type="entry name" value="Acyl-CoA dehydrogenase NM domain-like"/>
    <property type="match status" value="1"/>
</dbReference>
<proteinExistence type="inferred from homology"/>
<dbReference type="RefSeq" id="WP_094025102.1">
    <property type="nucleotide sequence ID" value="NZ_NGAF01000003.1"/>
</dbReference>
<comment type="similarity">
    <text evidence="2">Belongs to the acyl-CoA dehydrogenase family.</text>
</comment>
<keyword evidence="3" id="KW-0285">Flavoprotein</keyword>
<dbReference type="SUPFAM" id="SSF47203">
    <property type="entry name" value="Acyl-CoA dehydrogenase C-terminal domain-like"/>
    <property type="match status" value="1"/>
</dbReference>
<keyword evidence="5 8" id="KW-0560">Oxidoreductase</keyword>
<dbReference type="GO" id="GO:0050660">
    <property type="term" value="F:flavin adenine dinucleotide binding"/>
    <property type="evidence" value="ECO:0007669"/>
    <property type="project" value="InterPro"/>
</dbReference>
<name>A0A231HAD8_9NOCA</name>
<evidence type="ECO:0000259" key="7">
    <source>
        <dbReference type="Pfam" id="PF02771"/>
    </source>
</evidence>
<keyword evidence="4" id="KW-0274">FAD</keyword>
<dbReference type="Gene3D" id="1.20.140.10">
    <property type="entry name" value="Butyryl-CoA Dehydrogenase, subunit A, domain 3"/>
    <property type="match status" value="1"/>
</dbReference>
<evidence type="ECO:0000256" key="3">
    <source>
        <dbReference type="ARBA" id="ARBA00022630"/>
    </source>
</evidence>
<dbReference type="EMBL" id="NGAF01000003">
    <property type="protein sequence ID" value="OXR45799.1"/>
    <property type="molecule type" value="Genomic_DNA"/>
</dbReference>
<protein>
    <submittedName>
        <fullName evidence="8">Acryloyl-CoA reductase (NADH)</fullName>
        <ecNumber evidence="8">1.3.1.95</ecNumber>
    </submittedName>
</protein>
<sequence>MTGQLSQPVADFAEVHDDLRAVARRVLGATAPGEPQDWTPIAASGWPGLEVAAEFDGAGATFAEVAVVLREMGRALTHSPYASVTALTLPALAAVVPNAARDRLLRATAGGAAVPIVVAGGGAAPPWGDSGGFVPFRIERRDDAVYLRGTTEFAADVTAATTLLIPAREPDGSAVLVAVSPGSPGLAVTEQPILDATRTVGAVYADNSRVDAESVWQWTGADPLPVLFERAALATAIDSVGLAEAALDATVTHVRTREQFGRPVGSFQAVKHACANMLVALRIASRLVDDAVAAHVRGAADAWIAVARAKSHACAVAVDIAGKAMQLHGGMGYTWESGIHRYLERATFDRALFGSPADHRAHLAGRYRDPDFTP</sequence>
<keyword evidence="9" id="KW-1185">Reference proteome</keyword>
<accession>A0A231HAD8</accession>
<dbReference type="AlphaFoldDB" id="A0A231HAD8"/>
<dbReference type="EC" id="1.3.1.95" evidence="8"/>
<dbReference type="InterPro" id="IPR009100">
    <property type="entry name" value="AcylCoA_DH/oxidase_NM_dom_sf"/>
</dbReference>
<feature type="domain" description="Acyl-CoA dehydrogenase/oxidase N-terminal" evidence="7">
    <location>
        <begin position="30"/>
        <end position="111"/>
    </location>
</feature>
<evidence type="ECO:0000256" key="1">
    <source>
        <dbReference type="ARBA" id="ARBA00001974"/>
    </source>
</evidence>
<comment type="cofactor">
    <cofactor evidence="1">
        <name>FAD</name>
        <dbReference type="ChEBI" id="CHEBI:57692"/>
    </cofactor>
</comment>
<dbReference type="PANTHER" id="PTHR43884">
    <property type="entry name" value="ACYL-COA DEHYDROGENASE"/>
    <property type="match status" value="1"/>
</dbReference>
<dbReference type="PANTHER" id="PTHR43884:SF20">
    <property type="entry name" value="ACYL-COA DEHYDROGENASE FADE28"/>
    <property type="match status" value="1"/>
</dbReference>
<dbReference type="InterPro" id="IPR037069">
    <property type="entry name" value="AcylCoA_DH/ox_N_sf"/>
</dbReference>
<dbReference type="Pfam" id="PF02771">
    <property type="entry name" value="Acyl-CoA_dh_N"/>
    <property type="match status" value="1"/>
</dbReference>
<dbReference type="InterPro" id="IPR046373">
    <property type="entry name" value="Acyl-CoA_Oxase/DH_mid-dom_sf"/>
</dbReference>
<dbReference type="Proteomes" id="UP000215506">
    <property type="component" value="Unassembled WGS sequence"/>
</dbReference>
<dbReference type="Gene3D" id="2.40.110.10">
    <property type="entry name" value="Butyryl-CoA Dehydrogenase, subunit A, domain 2"/>
    <property type="match status" value="1"/>
</dbReference>
<dbReference type="GO" id="GO:0043958">
    <property type="term" value="F:acryloyl-CoA reductase (NADH) activity"/>
    <property type="evidence" value="ECO:0007669"/>
    <property type="project" value="UniProtKB-EC"/>
</dbReference>
<dbReference type="Gene3D" id="1.10.540.10">
    <property type="entry name" value="Acyl-CoA dehydrogenase/oxidase, N-terminal domain"/>
    <property type="match status" value="1"/>
</dbReference>
<evidence type="ECO:0000259" key="6">
    <source>
        <dbReference type="Pfam" id="PF00441"/>
    </source>
</evidence>
<dbReference type="Pfam" id="PF00441">
    <property type="entry name" value="Acyl-CoA_dh_1"/>
    <property type="match status" value="1"/>
</dbReference>
<reference evidence="8 9" key="1">
    <citation type="submission" date="2017-07" db="EMBL/GenBank/DDBJ databases">
        <title>First draft Genome Sequence of Nocardia cerradoensis isolated from human infection.</title>
        <authorList>
            <person name="Carrasco G."/>
        </authorList>
    </citation>
    <scope>NUCLEOTIDE SEQUENCE [LARGE SCALE GENOMIC DNA]</scope>
    <source>
        <strain evidence="8 9">CNM20130759</strain>
    </source>
</reference>
<evidence type="ECO:0000256" key="2">
    <source>
        <dbReference type="ARBA" id="ARBA00009347"/>
    </source>
</evidence>
<dbReference type="GO" id="GO:0003995">
    <property type="term" value="F:acyl-CoA dehydrogenase activity"/>
    <property type="evidence" value="ECO:0007669"/>
    <property type="project" value="TreeGrafter"/>
</dbReference>
<dbReference type="InterPro" id="IPR036250">
    <property type="entry name" value="AcylCo_DH-like_C"/>
</dbReference>
<comment type="caution">
    <text evidence="8">The sequence shown here is derived from an EMBL/GenBank/DDBJ whole genome shotgun (WGS) entry which is preliminary data.</text>
</comment>
<gene>
    <name evidence="8" type="primary">acrC_3</name>
    <name evidence="8" type="ORF">B7C42_02091</name>
</gene>
<feature type="domain" description="Acyl-CoA dehydrogenase/oxidase C-terminal" evidence="6">
    <location>
        <begin position="228"/>
        <end position="364"/>
    </location>
</feature>
<evidence type="ECO:0000313" key="9">
    <source>
        <dbReference type="Proteomes" id="UP000215506"/>
    </source>
</evidence>
<evidence type="ECO:0000256" key="4">
    <source>
        <dbReference type="ARBA" id="ARBA00022827"/>
    </source>
</evidence>
<evidence type="ECO:0000256" key="5">
    <source>
        <dbReference type="ARBA" id="ARBA00023002"/>
    </source>
</evidence>
<evidence type="ECO:0000313" key="8">
    <source>
        <dbReference type="EMBL" id="OXR45799.1"/>
    </source>
</evidence>
<organism evidence="8 9">
    <name type="scientific">Nocardia cerradoensis</name>
    <dbReference type="NCBI Taxonomy" id="85688"/>
    <lineage>
        <taxon>Bacteria</taxon>
        <taxon>Bacillati</taxon>
        <taxon>Actinomycetota</taxon>
        <taxon>Actinomycetes</taxon>
        <taxon>Mycobacteriales</taxon>
        <taxon>Nocardiaceae</taxon>
        <taxon>Nocardia</taxon>
    </lineage>
</organism>
<dbReference type="InterPro" id="IPR009075">
    <property type="entry name" value="AcylCo_DH/oxidase_C"/>
</dbReference>